<reference evidence="1" key="1">
    <citation type="submission" date="2022-07" db="EMBL/GenBank/DDBJ databases">
        <title>Genome Sequence of Phlebia brevispora.</title>
        <authorList>
            <person name="Buettner E."/>
        </authorList>
    </citation>
    <scope>NUCLEOTIDE SEQUENCE</scope>
    <source>
        <strain evidence="1">MPL23</strain>
    </source>
</reference>
<sequence length="586" mass="63902">MASAVPLPPHGQYIQAVRESCKAAREKANITISADGIKRLLLSPSFTGTFSRLRAAHGMVLPLNFPSVASELNILSLLSLLNFASGYRVPLHEATGRGAFDSIRAFVFTLFLSDSTGAEGDLLSARGMKSIDEGKVADLMGVADKIHVDKPHETIPGVVVGELGGPVWEVVQMVTKVMNETGDVLVKGGYPDLGSFVLEALKEGEKARKDKDNEGKVDAECDVILERLVRAIPAFQDMALVDREPVYCFKKALLTLHAIALRFGSSPNPSIPVPRTATLPIFSDNVIPSLLIHLGVIDLSSSTPSLGLAQLFPRTDVEHTLEALLAFAPHTPKEHTKAVPKEGPVLSVEQAYTLRAAAIDACELIVSTARHLDANDLQGPNGEDFKWLKDITLPELDAWIWSVAKDRADYRKLPRFVLRKTFRILTGPYTTNDTFSDLRKVLTDSMKHAMKAKDKTKSTAIRSVLSEIYNADKTQPSPVPSSGIVSIIRKAVSRRTEAASEYEKAARPDLAEQERSEADILETFLPPLLSATEVERVLREVIAEVNATPGDKRALGQVFKAFYTKVDRSSVDPDLVKNSANKLLSA</sequence>
<keyword evidence="2" id="KW-1185">Reference proteome</keyword>
<proteinExistence type="predicted"/>
<evidence type="ECO:0000313" key="2">
    <source>
        <dbReference type="Proteomes" id="UP001148662"/>
    </source>
</evidence>
<accession>A0ACC1SEL1</accession>
<evidence type="ECO:0000313" key="1">
    <source>
        <dbReference type="EMBL" id="KAJ3538144.1"/>
    </source>
</evidence>
<dbReference type="Proteomes" id="UP001148662">
    <property type="component" value="Unassembled WGS sequence"/>
</dbReference>
<gene>
    <name evidence="1" type="ORF">NM688_g6561</name>
</gene>
<protein>
    <submittedName>
        <fullName evidence="1">Uncharacterized protein</fullName>
    </submittedName>
</protein>
<name>A0ACC1SEL1_9APHY</name>
<organism evidence="1 2">
    <name type="scientific">Phlebia brevispora</name>
    <dbReference type="NCBI Taxonomy" id="194682"/>
    <lineage>
        <taxon>Eukaryota</taxon>
        <taxon>Fungi</taxon>
        <taxon>Dikarya</taxon>
        <taxon>Basidiomycota</taxon>
        <taxon>Agaricomycotina</taxon>
        <taxon>Agaricomycetes</taxon>
        <taxon>Polyporales</taxon>
        <taxon>Meruliaceae</taxon>
        <taxon>Phlebia</taxon>
    </lineage>
</organism>
<dbReference type="EMBL" id="JANHOG010001373">
    <property type="protein sequence ID" value="KAJ3538144.1"/>
    <property type="molecule type" value="Genomic_DNA"/>
</dbReference>
<comment type="caution">
    <text evidence="1">The sequence shown here is derived from an EMBL/GenBank/DDBJ whole genome shotgun (WGS) entry which is preliminary data.</text>
</comment>